<organism evidence="10 11">
    <name type="scientific">Diplodia seriata</name>
    <dbReference type="NCBI Taxonomy" id="420778"/>
    <lineage>
        <taxon>Eukaryota</taxon>
        <taxon>Fungi</taxon>
        <taxon>Dikarya</taxon>
        <taxon>Ascomycota</taxon>
        <taxon>Pezizomycotina</taxon>
        <taxon>Dothideomycetes</taxon>
        <taxon>Dothideomycetes incertae sedis</taxon>
        <taxon>Botryosphaeriales</taxon>
        <taxon>Botryosphaeriaceae</taxon>
        <taxon>Diplodia</taxon>
    </lineage>
</organism>
<proteinExistence type="predicted"/>
<evidence type="ECO:0000259" key="9">
    <source>
        <dbReference type="Pfam" id="PF20255"/>
    </source>
</evidence>
<feature type="domain" description="DUF3638" evidence="7">
    <location>
        <begin position="1736"/>
        <end position="1958"/>
    </location>
</feature>
<dbReference type="Proteomes" id="UP001430584">
    <property type="component" value="Unassembled WGS sequence"/>
</dbReference>
<evidence type="ECO:0000256" key="6">
    <source>
        <dbReference type="ARBA" id="ARBA00022807"/>
    </source>
</evidence>
<accession>A0ABR3BYF1</accession>
<dbReference type="InterPro" id="IPR022105">
    <property type="entry name" value="DUF3645"/>
</dbReference>
<dbReference type="InterPro" id="IPR046541">
    <property type="entry name" value="DUF6606"/>
</dbReference>
<dbReference type="EC" id="3.4.19.12" evidence="2"/>
<sequence length="2843" mass="319489">MVSSHDALDFLINHVVFPAKLPQQEEDSTTERRGEQLLTQLLNDTLKDFLAKCAHGAHDKWKPVCSALQHLASGWAEYEGSMKSTLRGLEPGDATFVHVKAQNAGLLLFRVDAESILVHVFEASALSGHVVGSCDRLTWRFPGQTISFSSHLLNDDAFVDELAIMVLQMSTESVESCMQTTTKAQSTVPEERETAHPRLVTEALMAMLSAWGMACQTPNIVKHIRDDNFMAFFIARVCNNIVTEPVDADVKMIAATKAARRLSKLRDSVFPFVRDAVRFATENICAQLNSAWSEIQTRESPSIPILPTEATNDDCTLLLSNSRQYLQAVALGQNERPELPDITLESGPRLEFEANDLPQLRQTPVTDHNLFLLTDFEAWVMNDLQSWTKHRDASDLDCDSLLNVMRTYLKLAGEEYQDNPRALSVMLLTILDIWTALDTLCLRLYPLLRKFGPAIPAIGNPLLLPHLCQMQTLDRIESYLAKRWMDWEPTNPSIFGPLSSKSFCVQFYAQSQPHQAVRKQIEDEASATRERKRSELVEATKEYHTLVSEASRMKHSKTINYWGRSVCESSCQKCSHDRRIENMRIDVDEWPLPADEVQAQAVVFELDCPVGFSAWRDATWLIVQDLGRAKQVPPGSDVRQQLFEYRPLSLHAFKRRDETITLASHTKPFLRSHYHDQRVPVAFETIAVNNGLQYRLLDKRTECWVQDQSSPPSFDRYCISSLPSDPSRVNQVLFDQSDVADLVESSIYLNDNFSSHQQNVSTELRQSVLIDTKLSRSIAPRLRELIGVSGCGINDGIKEAYELPGLDGHWESVPGHEDRWLTCISCHGQSGPTEKYHYDILSGTVLLNGRRIGRLPPQYMSAPLYSRVFGSRILNVAQSNRPGMEYMAVKEINEHKVHLDMRNGELIIEADVGERRLRLVPPGILAPDLPISLTEGFVHWMDLRSNDIEFRPLESPWDHPERAWKLHFGGKENSCMGIGNKRLVDRESPLGTTILDILQALESRHRIVICSVSGGVEVEVPRMRLTFTVNGDGRLESKQLRGVVDPEQGIGCLFGLRNMLVFQNLGLHPNTPQRSVVIPYGQTAVSRYGDHSRVTIDPGHAQKLSFMHYQLDTRLSRLRSQQGAVSKLYLAYLHAVTSFALPDPLTGHTGTQEALRILREQSLRTSTSINEDVVPLLDKIAALTPSRFFYPEHLRKMQTVEFDSSLGQLAQHEDFHALVEDLIHHASQLNMLQAGPVPELLIKSRGDPHLLRRAANRNSCLRNTGLGRMERFDVVYVARDGNCDSAEARRVYEVASLVRLWPQKTEAILDLSSRVKQWEHIEGYNQKLNLSEMACSDLLKFPVGREWGTLYELCRGCNRPVDQYKLMRLFAMIVFEQADSVPVVRTLLGIACSGMFTEIQPLESTYNLESGESPDHGLLKSELSNYIPEPTKDYGESYDNWVSRLRTFRQERDREVASIVSYVSGQWPCDAPSVPASGSALRQREMKSECEKHFTVWNDNRKFMLHIADVQSELRKLHVGQMNLPLPVYPTRPSLVPGKASAVVAPDLISLLHQRTSPKSLIIPAPIQANRLSHPARNLPGLEELEGIVGTMKDESDPTRRAYAEDLDASLTSLKQAHLPSTPETIPLPEDVLLEQHAVLEKHVAAALCSLSLALRPNELSDLVLRDVGFWPRIDTASLLTCISAHRRESVPGQWREFLVSFGQLLSSLQRLERLLSYRHRNDIVGFYKEAEESGHQSWSATDFPDWLLIEIENNLTIREVQAEVARKMIQPDGGQNAVLQLNMGEGKSSVIVPMVMTALSDGKTLGRLVVLKPLLRQTLDLLSERMGGLVDRRIFHAPFNRDIRLDLSQVAQLWDYYEQCRNDQCIIVTLPEHMMSFRLMGRELLRTKPQLAWKLMDLDAWLDATCRDILDESDAILDPRFQLVYSIGNQRIMDGQPDRWVITQRLLALFASEAYRLQTEGSRDIEVDFRGRSFPMITFLNHDVGHILLDRVVEQIGRGKLLGISLLHCSAAVRQAVLQFIRESSVCESTLTLVEQEFGSSASWKILLLCRGLIANNVLLFALQQKRWLVNYGLDLSRCRMAVPYRAKGVPSISAEFGHPDVAIVLTCLSYYYSGLTSTQLRHAFENLFRESDPSSEYALWAQDCPTLSIQSLHGINLEDDRSWDETILPQLRFSKSAADYFMATVVFPHEGKEFPAKLSTSAWDIPSKSQPSTGFSGTNDNKFLLPLSIHQNDLPQLHRTNAMVANMLLQRENRQYVEAKDSSGKRLSTEGLLELLCASSPQISVFIDVGAQVLEASNEDVARKWLQLSPNADAAVFFDEADEKRVLDRHGFVERLSNSGFHQNLDRCLIYLDEVHTRGVDISMPTHARAAVTLGPRTTKDRLVQACMRMRKLNCHQSLIFFAPPEVHQEILALSGKQECQELDSLDVLRWSFEQTCRATSSVKPLWIMQGLEHSHRERLCAEYLQEDMSKPHTEVFCSSLEEPEGRTLHEMYGGSSGQPAFRSCLTSEPARQDATVQHLLSEWATFKSGHSRDWTLQEEQEREIAHEVEQERELQRPPPAEALAHTLDPAVRAFVQNGTFPENGAPPCINPAFASSLRSTSAFPHLLHAATAAHTVADTLYATTDFVRTVALTTHGRADEFLRPITWLLSSRLSDRNDVFVIISPYEANALLPALRQETAAAAVRLHVYAAKTSRAMLGDFGGLDFYTVCGTGSGEAEYTPPPPLLVAQLGLLAGSLFFDSYAAYRLVADFLGIVTDAAGVGDGGGGGGVGADGFVQMEKRRRGGWPVKSPFVRSPVVFVEALVGMRRKGHVYSQTHLGHLCGGRVLAEESFGEGRGGRD</sequence>
<dbReference type="InterPro" id="IPR051346">
    <property type="entry name" value="OTU_Deubiquitinase"/>
</dbReference>
<keyword evidence="5" id="KW-0378">Hydrolase</keyword>
<evidence type="ECO:0000256" key="1">
    <source>
        <dbReference type="ARBA" id="ARBA00000707"/>
    </source>
</evidence>
<protein>
    <recommendedName>
        <fullName evidence="2">ubiquitinyl hydrolase 1</fullName>
        <ecNumber evidence="2">3.4.19.12</ecNumber>
    </recommendedName>
</protein>
<evidence type="ECO:0000256" key="4">
    <source>
        <dbReference type="ARBA" id="ARBA00022786"/>
    </source>
</evidence>
<dbReference type="SUPFAM" id="SSF52540">
    <property type="entry name" value="P-loop containing nucleoside triphosphate hydrolases"/>
    <property type="match status" value="1"/>
</dbReference>
<evidence type="ECO:0000256" key="2">
    <source>
        <dbReference type="ARBA" id="ARBA00012759"/>
    </source>
</evidence>
<comment type="catalytic activity">
    <reaction evidence="1">
        <text>Thiol-dependent hydrolysis of ester, thioester, amide, peptide and isopeptide bonds formed by the C-terminal Gly of ubiquitin (a 76-residue protein attached to proteins as an intracellular targeting signal).</text>
        <dbReference type="EC" id="3.4.19.12"/>
    </reaction>
</comment>
<evidence type="ECO:0000256" key="5">
    <source>
        <dbReference type="ARBA" id="ARBA00022801"/>
    </source>
</evidence>
<feature type="domain" description="DUF6606" evidence="9">
    <location>
        <begin position="11"/>
        <end position="227"/>
    </location>
</feature>
<dbReference type="InterPro" id="IPR022099">
    <property type="entry name" value="DUF3638"/>
</dbReference>
<evidence type="ECO:0000313" key="11">
    <source>
        <dbReference type="Proteomes" id="UP001430584"/>
    </source>
</evidence>
<keyword evidence="6" id="KW-0788">Thiol protease</keyword>
<evidence type="ECO:0000313" key="10">
    <source>
        <dbReference type="EMBL" id="KAL0253421.1"/>
    </source>
</evidence>
<dbReference type="RefSeq" id="XP_066628065.1">
    <property type="nucleotide sequence ID" value="XM_066781782.1"/>
</dbReference>
<dbReference type="GeneID" id="92014485"/>
<dbReference type="InterPro" id="IPR027417">
    <property type="entry name" value="P-loop_NTPase"/>
</dbReference>
<evidence type="ECO:0000259" key="8">
    <source>
        <dbReference type="Pfam" id="PF12359"/>
    </source>
</evidence>
<dbReference type="Pfam" id="PF12340">
    <property type="entry name" value="DUF3638"/>
    <property type="match status" value="1"/>
</dbReference>
<dbReference type="PANTHER" id="PTHR13367:SF33">
    <property type="entry name" value="P-LOOP CONTAINING NUCLEOSIDE TRIPHOSPHATE HYDROLASE PROTEIN"/>
    <property type="match status" value="1"/>
</dbReference>
<keyword evidence="4" id="KW-0833">Ubl conjugation pathway</keyword>
<dbReference type="EMBL" id="JAJVCZ030000012">
    <property type="protein sequence ID" value="KAL0253421.1"/>
    <property type="molecule type" value="Genomic_DNA"/>
</dbReference>
<gene>
    <name evidence="10" type="ORF">SLS55_010400</name>
</gene>
<dbReference type="Pfam" id="PF12359">
    <property type="entry name" value="DUF3645"/>
    <property type="match status" value="1"/>
</dbReference>
<evidence type="ECO:0000259" key="7">
    <source>
        <dbReference type="Pfam" id="PF12340"/>
    </source>
</evidence>
<dbReference type="Pfam" id="PF20255">
    <property type="entry name" value="DUF6606"/>
    <property type="match status" value="1"/>
</dbReference>
<reference evidence="10 11" key="1">
    <citation type="submission" date="2024-02" db="EMBL/GenBank/DDBJ databases">
        <title>De novo assembly and annotation of 12 fungi associated with fruit tree decline syndrome in Ontario, Canada.</title>
        <authorList>
            <person name="Sulman M."/>
            <person name="Ellouze W."/>
            <person name="Ilyukhin E."/>
        </authorList>
    </citation>
    <scope>NUCLEOTIDE SEQUENCE [LARGE SCALE GENOMIC DNA]</scope>
    <source>
        <strain evidence="10 11">FDS-637</strain>
    </source>
</reference>
<dbReference type="PANTHER" id="PTHR13367">
    <property type="entry name" value="UBIQUITIN THIOESTERASE"/>
    <property type="match status" value="1"/>
</dbReference>
<feature type="domain" description="DUF3645" evidence="8">
    <location>
        <begin position="2076"/>
        <end position="2108"/>
    </location>
</feature>
<comment type="caution">
    <text evidence="10">The sequence shown here is derived from an EMBL/GenBank/DDBJ whole genome shotgun (WGS) entry which is preliminary data.</text>
</comment>
<keyword evidence="11" id="KW-1185">Reference proteome</keyword>
<keyword evidence="3" id="KW-0645">Protease</keyword>
<evidence type="ECO:0000256" key="3">
    <source>
        <dbReference type="ARBA" id="ARBA00022670"/>
    </source>
</evidence>
<name>A0ABR3BYF1_9PEZI</name>